<dbReference type="GO" id="GO:0006417">
    <property type="term" value="P:regulation of translation"/>
    <property type="evidence" value="ECO:0007669"/>
    <property type="project" value="UniProtKB-KW"/>
</dbReference>
<dbReference type="Gene3D" id="2.30.290.10">
    <property type="entry name" value="BH3618-like"/>
    <property type="match status" value="1"/>
</dbReference>
<gene>
    <name evidence="5" type="primary">fliW</name>
    <name evidence="6" type="ORF">EDD73_11257</name>
</gene>
<dbReference type="PANTHER" id="PTHR39190">
    <property type="entry name" value="FLAGELLAR ASSEMBLY FACTOR FLIW"/>
    <property type="match status" value="1"/>
</dbReference>
<dbReference type="InterPro" id="IPR024046">
    <property type="entry name" value="Flagellar_assmbl_FliW_dom_sf"/>
</dbReference>
<dbReference type="RefSeq" id="WP_131919284.1">
    <property type="nucleotide sequence ID" value="NZ_JAOQNU010000022.1"/>
</dbReference>
<organism evidence="6 7">
    <name type="scientific">Heliophilum fasciatum</name>
    <dbReference type="NCBI Taxonomy" id="35700"/>
    <lineage>
        <taxon>Bacteria</taxon>
        <taxon>Bacillati</taxon>
        <taxon>Bacillota</taxon>
        <taxon>Clostridia</taxon>
        <taxon>Eubacteriales</taxon>
        <taxon>Heliobacteriaceae</taxon>
        <taxon>Heliophilum</taxon>
    </lineage>
</organism>
<evidence type="ECO:0000256" key="3">
    <source>
        <dbReference type="ARBA" id="ARBA00022845"/>
    </source>
</evidence>
<dbReference type="SUPFAM" id="SSF141457">
    <property type="entry name" value="BH3618-like"/>
    <property type="match status" value="1"/>
</dbReference>
<name>A0A4V2SWZ5_9FIRM</name>
<comment type="caution">
    <text evidence="6">The sequence shown here is derived from an EMBL/GenBank/DDBJ whole genome shotgun (WGS) entry which is preliminary data.</text>
</comment>
<keyword evidence="4 5" id="KW-0143">Chaperone</keyword>
<dbReference type="GO" id="GO:0044780">
    <property type="term" value="P:bacterial-type flagellum assembly"/>
    <property type="evidence" value="ECO:0007669"/>
    <property type="project" value="UniProtKB-UniRule"/>
</dbReference>
<evidence type="ECO:0000256" key="4">
    <source>
        <dbReference type="ARBA" id="ARBA00023186"/>
    </source>
</evidence>
<keyword evidence="2 5" id="KW-1005">Bacterial flagellum biogenesis</keyword>
<dbReference type="AlphaFoldDB" id="A0A4V2SWZ5"/>
<dbReference type="EMBL" id="SLXT01000012">
    <property type="protein sequence ID" value="TCP64096.1"/>
    <property type="molecule type" value="Genomic_DNA"/>
</dbReference>
<comment type="function">
    <text evidence="5">Acts as an anti-CsrA protein, binds CsrA and prevents it from repressing translation of its target genes, one of which is flagellin. Binds to flagellin and participates in the assembly of the flagellum.</text>
</comment>
<evidence type="ECO:0000256" key="1">
    <source>
        <dbReference type="ARBA" id="ARBA00022490"/>
    </source>
</evidence>
<dbReference type="Pfam" id="PF02623">
    <property type="entry name" value="FliW"/>
    <property type="match status" value="1"/>
</dbReference>
<dbReference type="InterPro" id="IPR003775">
    <property type="entry name" value="Flagellar_assembly_factor_FliW"/>
</dbReference>
<keyword evidence="6" id="KW-0966">Cell projection</keyword>
<keyword evidence="1 5" id="KW-0963">Cytoplasm</keyword>
<evidence type="ECO:0000256" key="5">
    <source>
        <dbReference type="HAMAP-Rule" id="MF_01185"/>
    </source>
</evidence>
<proteinExistence type="inferred from homology"/>
<keyword evidence="7" id="KW-1185">Reference proteome</keyword>
<evidence type="ECO:0000256" key="2">
    <source>
        <dbReference type="ARBA" id="ARBA00022795"/>
    </source>
</evidence>
<dbReference type="HAMAP" id="MF_01185">
    <property type="entry name" value="FliW"/>
    <property type="match status" value="1"/>
</dbReference>
<keyword evidence="6" id="KW-0282">Flagellum</keyword>
<reference evidence="6 7" key="1">
    <citation type="submission" date="2019-03" db="EMBL/GenBank/DDBJ databases">
        <title>Genomic Encyclopedia of Type Strains, Phase IV (KMG-IV): sequencing the most valuable type-strain genomes for metagenomic binning, comparative biology and taxonomic classification.</title>
        <authorList>
            <person name="Goeker M."/>
        </authorList>
    </citation>
    <scope>NUCLEOTIDE SEQUENCE [LARGE SCALE GENOMIC DNA]</scope>
    <source>
        <strain evidence="6 7">DSM 11170</strain>
    </source>
</reference>
<protein>
    <recommendedName>
        <fullName evidence="5">Flagellar assembly factor FliW</fullName>
    </recommendedName>
</protein>
<dbReference type="Proteomes" id="UP000294813">
    <property type="component" value="Unassembled WGS sequence"/>
</dbReference>
<dbReference type="GO" id="GO:0005737">
    <property type="term" value="C:cytoplasm"/>
    <property type="evidence" value="ECO:0007669"/>
    <property type="project" value="UniProtKB-SubCell"/>
</dbReference>
<evidence type="ECO:0000313" key="7">
    <source>
        <dbReference type="Proteomes" id="UP000294813"/>
    </source>
</evidence>
<keyword evidence="3 5" id="KW-0810">Translation regulation</keyword>
<sequence>MLLTTTRFGEIDVPENHCLAFPQGIPGFPEEKSFAFLPYEPDNVFAFLQSATDPDLTFVIVNPFAFFPDYDVALHTDIVGAIGIAPENPGEIWNIVTVRTGGTEMTANLLAPIVINWLDRKAMQVVLEKTPYTTRHHLIPPKTEAEAQAIEAKMNAAPQVAEAQAAPDDAV</sequence>
<evidence type="ECO:0000313" key="6">
    <source>
        <dbReference type="EMBL" id="TCP64096.1"/>
    </source>
</evidence>
<accession>A0A4V2SWZ5</accession>
<comment type="subunit">
    <text evidence="5">Interacts with translational regulator CsrA and flagellin(s).</text>
</comment>
<comment type="similarity">
    <text evidence="5">Belongs to the FliW family.</text>
</comment>
<dbReference type="OrthoDB" id="9801235at2"/>
<comment type="subcellular location">
    <subcellularLocation>
        <location evidence="5">Cytoplasm</location>
    </subcellularLocation>
</comment>
<dbReference type="PANTHER" id="PTHR39190:SF1">
    <property type="entry name" value="FLAGELLAR ASSEMBLY FACTOR FLIW"/>
    <property type="match status" value="1"/>
</dbReference>
<keyword evidence="6" id="KW-0969">Cilium</keyword>